<organism evidence="1 2">
    <name type="scientific">Candidatus Methanoperedens nitratireducens</name>
    <dbReference type="NCBI Taxonomy" id="1392998"/>
    <lineage>
        <taxon>Archaea</taxon>
        <taxon>Methanobacteriati</taxon>
        <taxon>Methanobacteriota</taxon>
        <taxon>Stenosarchaea group</taxon>
        <taxon>Methanomicrobia</taxon>
        <taxon>Methanosarcinales</taxon>
        <taxon>ANME-2 cluster</taxon>
        <taxon>Candidatus Methanoperedentaceae</taxon>
        <taxon>Candidatus Methanoperedens</taxon>
    </lineage>
</organism>
<dbReference type="Proteomes" id="UP000027153">
    <property type="component" value="Unassembled WGS sequence"/>
</dbReference>
<proteinExistence type="predicted"/>
<feature type="non-terminal residue" evidence="1">
    <location>
        <position position="48"/>
    </location>
</feature>
<gene>
    <name evidence="1" type="ORF">ANME2D_01814</name>
</gene>
<accession>A0A062V9G2</accession>
<comment type="caution">
    <text evidence="1">The sequence shown here is derived from an EMBL/GenBank/DDBJ whole genome shotgun (WGS) entry which is preliminary data.</text>
</comment>
<dbReference type="EMBL" id="JMIY01000004">
    <property type="protein sequence ID" value="KCZ71980.1"/>
    <property type="molecule type" value="Genomic_DNA"/>
</dbReference>
<evidence type="ECO:0000313" key="2">
    <source>
        <dbReference type="Proteomes" id="UP000027153"/>
    </source>
</evidence>
<sequence length="48" mass="5320">MARYMIEEPHTPEECLKALDETLAKGLLDKAEFGCNAGVHTSWTIVEA</sequence>
<name>A0A062V9G2_9EURY</name>
<protein>
    <submittedName>
        <fullName evidence="1">Uncharacterized protein</fullName>
    </submittedName>
</protein>
<dbReference type="AlphaFoldDB" id="A0A062V9G2"/>
<evidence type="ECO:0000313" key="1">
    <source>
        <dbReference type="EMBL" id="KCZ71980.1"/>
    </source>
</evidence>
<reference evidence="1 2" key="1">
    <citation type="journal article" date="2013" name="Nature">
        <title>Anaerobic oxidation of methane coupled to nitrate reduction in a novel archaeal lineage.</title>
        <authorList>
            <person name="Haroon M.F."/>
            <person name="Hu S."/>
            <person name="Shi Y."/>
            <person name="Imelfort M."/>
            <person name="Keller J."/>
            <person name="Hugenholtz P."/>
            <person name="Yuan Z."/>
            <person name="Tyson G.W."/>
        </authorList>
    </citation>
    <scope>NUCLEOTIDE SEQUENCE [LARGE SCALE GENOMIC DNA]</scope>
    <source>
        <strain evidence="1 2">ANME-2d</strain>
    </source>
</reference>
<keyword evidence="2" id="KW-1185">Reference proteome</keyword>